<accession>E8UWX6</accession>
<dbReference type="InterPro" id="IPR037523">
    <property type="entry name" value="VOC_core"/>
</dbReference>
<evidence type="ECO:0000259" key="1">
    <source>
        <dbReference type="PROSITE" id="PS51819"/>
    </source>
</evidence>
<dbReference type="RefSeq" id="WP_013567596.1">
    <property type="nucleotide sequence ID" value="NC_014963.1"/>
</dbReference>
<reference evidence="2 3" key="1">
    <citation type="journal article" date="2012" name="Stand. Genomic Sci.">
        <title>Complete genome sequence of Terriglobus saanensis type strain SP1PR4(T), an Acidobacteria from tundra soil.</title>
        <authorList>
            <person name="Rawat S.R."/>
            <person name="Mannisto M.K."/>
            <person name="Starovoytov V."/>
            <person name="Goodwin L."/>
            <person name="Nolan M."/>
            <person name="Hauser L."/>
            <person name="Land M."/>
            <person name="Davenport K.W."/>
            <person name="Woyke T."/>
            <person name="Haggblom M.M."/>
        </authorList>
    </citation>
    <scope>NUCLEOTIDE SEQUENCE</scope>
    <source>
        <strain evidence="3">ATCC BAA-1853 / DSM 23119 / SP1PR4</strain>
    </source>
</reference>
<dbReference type="AlphaFoldDB" id="E8UWX6"/>
<dbReference type="Gene3D" id="3.10.180.10">
    <property type="entry name" value="2,3-Dihydroxybiphenyl 1,2-Dioxygenase, domain 1"/>
    <property type="match status" value="2"/>
</dbReference>
<keyword evidence="2" id="KW-0223">Dioxygenase</keyword>
<dbReference type="OrthoDB" id="9785698at2"/>
<evidence type="ECO:0000313" key="3">
    <source>
        <dbReference type="Proteomes" id="UP000006844"/>
    </source>
</evidence>
<evidence type="ECO:0000313" key="2">
    <source>
        <dbReference type="EMBL" id="ADV81863.1"/>
    </source>
</evidence>
<dbReference type="SUPFAM" id="SSF54593">
    <property type="entry name" value="Glyoxalase/Bleomycin resistance protein/Dihydroxybiphenyl dioxygenase"/>
    <property type="match status" value="1"/>
</dbReference>
<dbReference type="eggNOG" id="COG0346">
    <property type="taxonomic scope" value="Bacteria"/>
</dbReference>
<sequence>MRTPIVGLHHVTAIASDPQRNLDFYTQVLGLRFVKKTVNFDDPETYHFYFGDDTGTPGTILTFFPWPGTPQGRRGAGETIATAFSIPVGSLPYWRKRLVSKGVATEENVYFGGAHLSFSDPDGMVLELVEHTEAQAVAAPRYSDVPAQYAIQGFFGTTLLELSLMRTESLLSMMGYRKLGEEGDRFRYAPDGDARGRILDIVVDKDAQQGRMGAGTVHHIAFRASDDASQLDWKQELGRNVSVTPVQDRTYFHSIYFREPGGVLFEIATDSPGFLIDEPIESLGEALRIPEWFEPQRKLIESRVQPITLHKAEKAVANESEATL</sequence>
<dbReference type="STRING" id="401053.AciPR4_1032"/>
<dbReference type="CDD" id="cd08347">
    <property type="entry name" value="PcpA_C_like"/>
    <property type="match status" value="1"/>
</dbReference>
<name>E8UWX6_TERSS</name>
<keyword evidence="2" id="KW-0560">Oxidoreductase</keyword>
<dbReference type="EMBL" id="CP002467">
    <property type="protein sequence ID" value="ADV81863.1"/>
    <property type="molecule type" value="Genomic_DNA"/>
</dbReference>
<feature type="domain" description="VOC" evidence="1">
    <location>
        <begin position="128"/>
        <end position="270"/>
    </location>
</feature>
<dbReference type="KEGG" id="tsa:AciPR4_1032"/>
<gene>
    <name evidence="2" type="ordered locus">AciPR4_1032</name>
</gene>
<dbReference type="Pfam" id="PF00903">
    <property type="entry name" value="Glyoxalase"/>
    <property type="match status" value="1"/>
</dbReference>
<organism evidence="2 3">
    <name type="scientific">Terriglobus saanensis (strain ATCC BAA-1853 / DSM 23119 / SP1PR4)</name>
    <dbReference type="NCBI Taxonomy" id="401053"/>
    <lineage>
        <taxon>Bacteria</taxon>
        <taxon>Pseudomonadati</taxon>
        <taxon>Acidobacteriota</taxon>
        <taxon>Terriglobia</taxon>
        <taxon>Terriglobales</taxon>
        <taxon>Acidobacteriaceae</taxon>
        <taxon>Terriglobus</taxon>
    </lineage>
</organism>
<dbReference type="PROSITE" id="PS51819">
    <property type="entry name" value="VOC"/>
    <property type="match status" value="2"/>
</dbReference>
<proteinExistence type="predicted"/>
<dbReference type="PANTHER" id="PTHR36110:SF2">
    <property type="entry name" value="RING-CLEAVING DIOXYGENASE MHQE-RELATED"/>
    <property type="match status" value="1"/>
</dbReference>
<dbReference type="InterPro" id="IPR052537">
    <property type="entry name" value="Extradiol_RC_dioxygenase"/>
</dbReference>
<protein>
    <submittedName>
        <fullName evidence="2">Glyoxalase/bleomycin resistance protein/dioxygenase</fullName>
    </submittedName>
</protein>
<dbReference type="PANTHER" id="PTHR36110">
    <property type="entry name" value="RING-CLEAVING DIOXYGENASE MHQE-RELATED"/>
    <property type="match status" value="1"/>
</dbReference>
<feature type="domain" description="VOC" evidence="1">
    <location>
        <begin position="7"/>
        <end position="131"/>
    </location>
</feature>
<dbReference type="InterPro" id="IPR004360">
    <property type="entry name" value="Glyas_Fos-R_dOase_dom"/>
</dbReference>
<dbReference type="InterPro" id="IPR029068">
    <property type="entry name" value="Glyas_Bleomycin-R_OHBP_Dase"/>
</dbReference>
<dbReference type="GO" id="GO:0051213">
    <property type="term" value="F:dioxygenase activity"/>
    <property type="evidence" value="ECO:0007669"/>
    <property type="project" value="UniProtKB-KW"/>
</dbReference>
<dbReference type="Proteomes" id="UP000006844">
    <property type="component" value="Chromosome"/>
</dbReference>
<dbReference type="HOGENOM" id="CLU_057821_0_0_0"/>
<keyword evidence="3" id="KW-1185">Reference proteome</keyword>